<feature type="compositionally biased region" description="Gly residues" evidence="12">
    <location>
        <begin position="1583"/>
        <end position="1593"/>
    </location>
</feature>
<dbReference type="Pfam" id="PF16124">
    <property type="entry name" value="RecQ_Zn_bind"/>
    <property type="match status" value="1"/>
</dbReference>
<evidence type="ECO:0000313" key="17">
    <source>
        <dbReference type="Proteomes" id="UP000767238"/>
    </source>
</evidence>
<feature type="compositionally biased region" description="Basic and acidic residues" evidence="12">
    <location>
        <begin position="485"/>
        <end position="499"/>
    </location>
</feature>
<dbReference type="GO" id="GO:0006312">
    <property type="term" value="P:mitotic recombination"/>
    <property type="evidence" value="ECO:0007669"/>
    <property type="project" value="UniProtKB-ARBA"/>
</dbReference>
<dbReference type="SUPFAM" id="SSF52540">
    <property type="entry name" value="P-loop containing nucleoside triphosphate hydrolases"/>
    <property type="match status" value="1"/>
</dbReference>
<feature type="compositionally biased region" description="Polar residues" evidence="12">
    <location>
        <begin position="139"/>
        <end position="149"/>
    </location>
</feature>
<feature type="compositionally biased region" description="Polar residues" evidence="12">
    <location>
        <begin position="552"/>
        <end position="567"/>
    </location>
</feature>
<dbReference type="OrthoDB" id="10261556at2759"/>
<comment type="similarity">
    <text evidence="2">Belongs to the helicase family. RecQ subfamily.</text>
</comment>
<evidence type="ECO:0000256" key="7">
    <source>
        <dbReference type="ARBA" id="ARBA00023125"/>
    </source>
</evidence>
<dbReference type="Pfam" id="PF00270">
    <property type="entry name" value="DEAD"/>
    <property type="match status" value="1"/>
</dbReference>
<feature type="compositionally biased region" description="Polar residues" evidence="12">
    <location>
        <begin position="320"/>
        <end position="331"/>
    </location>
</feature>
<reference evidence="16" key="2">
    <citation type="submission" date="2021-08" db="EMBL/GenBank/DDBJ databases">
        <authorList>
            <person name="Gostincar C."/>
            <person name="Sun X."/>
            <person name="Song Z."/>
            <person name="Gunde-Cimerman N."/>
        </authorList>
    </citation>
    <scope>NUCLEOTIDE SEQUENCE</scope>
    <source>
        <strain evidence="16">EXF-8016</strain>
    </source>
</reference>
<dbReference type="Gene3D" id="1.10.10.10">
    <property type="entry name" value="Winged helix-like DNA-binding domain superfamily/Winged helix DNA-binding domain"/>
    <property type="match status" value="1"/>
</dbReference>
<dbReference type="GO" id="GO:0043138">
    <property type="term" value="F:3'-5' DNA helicase activity"/>
    <property type="evidence" value="ECO:0007669"/>
    <property type="project" value="UniProtKB-EC"/>
</dbReference>
<dbReference type="NCBIfam" id="TIGR00614">
    <property type="entry name" value="recQ_fam"/>
    <property type="match status" value="1"/>
</dbReference>
<dbReference type="InterPro" id="IPR036388">
    <property type="entry name" value="WH-like_DNA-bd_sf"/>
</dbReference>
<feature type="region of interest" description="Disordered" evidence="12">
    <location>
        <begin position="654"/>
        <end position="689"/>
    </location>
</feature>
<feature type="region of interest" description="Disordered" evidence="12">
    <location>
        <begin position="478"/>
        <end position="599"/>
    </location>
</feature>
<evidence type="ECO:0000256" key="9">
    <source>
        <dbReference type="ARBA" id="ARBA00023242"/>
    </source>
</evidence>
<feature type="domain" description="Helicase C-terminal" evidence="15">
    <location>
        <begin position="931"/>
        <end position="1080"/>
    </location>
</feature>
<feature type="compositionally biased region" description="Basic residues" evidence="12">
    <location>
        <begin position="678"/>
        <end position="689"/>
    </location>
</feature>
<comment type="catalytic activity">
    <reaction evidence="10">
        <text>Couples ATP hydrolysis with the unwinding of duplex DNA by translocating in the 3'-5' direction.</text>
        <dbReference type="EC" id="5.6.2.4"/>
    </reaction>
</comment>
<dbReference type="GO" id="GO:0000729">
    <property type="term" value="P:DNA double-strand break processing"/>
    <property type="evidence" value="ECO:0007669"/>
    <property type="project" value="UniProtKB-ARBA"/>
</dbReference>
<dbReference type="InterPro" id="IPR032284">
    <property type="entry name" value="RecQ_Zn-bd"/>
</dbReference>
<proteinExistence type="inferred from homology"/>
<dbReference type="InterPro" id="IPR010997">
    <property type="entry name" value="HRDC-like_sf"/>
</dbReference>
<evidence type="ECO:0000256" key="10">
    <source>
        <dbReference type="ARBA" id="ARBA00034617"/>
    </source>
</evidence>
<protein>
    <recommendedName>
        <fullName evidence="11">DNA 3'-5' helicase</fullName>
        <ecNumber evidence="11">5.6.2.4</ecNumber>
    </recommendedName>
</protein>
<feature type="compositionally biased region" description="Basic and acidic residues" evidence="12">
    <location>
        <begin position="181"/>
        <end position="190"/>
    </location>
</feature>
<evidence type="ECO:0000256" key="4">
    <source>
        <dbReference type="ARBA" id="ARBA00022801"/>
    </source>
</evidence>
<feature type="region of interest" description="Disordered" evidence="12">
    <location>
        <begin position="1458"/>
        <end position="1488"/>
    </location>
</feature>
<evidence type="ECO:0000313" key="16">
    <source>
        <dbReference type="EMBL" id="KAH0217517.1"/>
    </source>
</evidence>
<accession>A0A9P8GCN0</accession>
<feature type="region of interest" description="Disordered" evidence="12">
    <location>
        <begin position="17"/>
        <end position="149"/>
    </location>
</feature>
<dbReference type="InterPro" id="IPR044876">
    <property type="entry name" value="HRDC_dom_sf"/>
</dbReference>
<feature type="domain" description="HRDC" evidence="13">
    <location>
        <begin position="1356"/>
        <end position="1438"/>
    </location>
</feature>
<dbReference type="EMBL" id="JAHFYH010000056">
    <property type="protein sequence ID" value="KAH0217517.1"/>
    <property type="molecule type" value="Genomic_DNA"/>
</dbReference>
<keyword evidence="3" id="KW-0547">Nucleotide-binding</keyword>
<feature type="non-terminal residue" evidence="16">
    <location>
        <position position="1600"/>
    </location>
</feature>
<dbReference type="CDD" id="cd18794">
    <property type="entry name" value="SF2_C_RecQ"/>
    <property type="match status" value="1"/>
</dbReference>
<comment type="caution">
    <text evidence="16">The sequence shown here is derived from an EMBL/GenBank/DDBJ whole genome shotgun (WGS) entry which is preliminary data.</text>
</comment>
<evidence type="ECO:0000256" key="6">
    <source>
        <dbReference type="ARBA" id="ARBA00022840"/>
    </source>
</evidence>
<feature type="compositionally biased region" description="Acidic residues" evidence="12">
    <location>
        <begin position="1301"/>
        <end position="1323"/>
    </location>
</feature>
<dbReference type="GO" id="GO:0005634">
    <property type="term" value="C:nucleus"/>
    <property type="evidence" value="ECO:0007669"/>
    <property type="project" value="UniProtKB-SubCell"/>
</dbReference>
<dbReference type="GO" id="GO:0003677">
    <property type="term" value="F:DNA binding"/>
    <property type="evidence" value="ECO:0007669"/>
    <property type="project" value="UniProtKB-KW"/>
</dbReference>
<dbReference type="InterPro" id="IPR004589">
    <property type="entry name" value="DNA_helicase_ATP-dep_RecQ"/>
</dbReference>
<feature type="compositionally biased region" description="Low complexity" evidence="12">
    <location>
        <begin position="1545"/>
        <end position="1554"/>
    </location>
</feature>
<dbReference type="Pfam" id="PF00570">
    <property type="entry name" value="HRDC"/>
    <property type="match status" value="1"/>
</dbReference>
<dbReference type="InterPro" id="IPR027417">
    <property type="entry name" value="P-loop_NTPase"/>
</dbReference>
<evidence type="ECO:0000256" key="5">
    <source>
        <dbReference type="ARBA" id="ARBA00022806"/>
    </source>
</evidence>
<dbReference type="PANTHER" id="PTHR13710">
    <property type="entry name" value="DNA HELICASE RECQ FAMILY MEMBER"/>
    <property type="match status" value="1"/>
</dbReference>
<evidence type="ECO:0000256" key="3">
    <source>
        <dbReference type="ARBA" id="ARBA00022741"/>
    </source>
</evidence>
<organism evidence="16 17">
    <name type="scientific">Aureobasidium melanogenum</name>
    <name type="common">Aureobasidium pullulans var. melanogenum</name>
    <dbReference type="NCBI Taxonomy" id="46634"/>
    <lineage>
        <taxon>Eukaryota</taxon>
        <taxon>Fungi</taxon>
        <taxon>Dikarya</taxon>
        <taxon>Ascomycota</taxon>
        <taxon>Pezizomycotina</taxon>
        <taxon>Dothideomycetes</taxon>
        <taxon>Dothideomycetidae</taxon>
        <taxon>Dothideales</taxon>
        <taxon>Saccotheciaceae</taxon>
        <taxon>Aureobasidium</taxon>
    </lineage>
</organism>
<reference evidence="16" key="1">
    <citation type="journal article" date="2021" name="J Fungi (Basel)">
        <title>Virulence traits and population genomics of the black yeast Aureobasidium melanogenum.</title>
        <authorList>
            <person name="Cernosa A."/>
            <person name="Sun X."/>
            <person name="Gostincar C."/>
            <person name="Fang C."/>
            <person name="Gunde-Cimerman N."/>
            <person name="Song Z."/>
        </authorList>
    </citation>
    <scope>NUCLEOTIDE SEQUENCE</scope>
    <source>
        <strain evidence="16">EXF-8016</strain>
    </source>
</reference>
<keyword evidence="5 16" id="KW-0347">Helicase</keyword>
<feature type="compositionally biased region" description="Basic and acidic residues" evidence="12">
    <location>
        <begin position="1286"/>
        <end position="1300"/>
    </location>
</feature>
<comment type="subcellular location">
    <subcellularLocation>
        <location evidence="1">Nucleus</location>
    </subcellularLocation>
</comment>
<feature type="compositionally biased region" description="Low complexity" evidence="12">
    <location>
        <begin position="568"/>
        <end position="583"/>
    </location>
</feature>
<feature type="compositionally biased region" description="Polar residues" evidence="12">
    <location>
        <begin position="39"/>
        <end position="69"/>
    </location>
</feature>
<feature type="region of interest" description="Disordered" evidence="12">
    <location>
        <begin position="173"/>
        <end position="331"/>
    </location>
</feature>
<feature type="compositionally biased region" description="Acidic residues" evidence="12">
    <location>
        <begin position="1458"/>
        <end position="1471"/>
    </location>
</feature>
<dbReference type="InterPro" id="IPR002464">
    <property type="entry name" value="DNA/RNA_helicase_DEAH_CS"/>
</dbReference>
<feature type="compositionally biased region" description="Polar residues" evidence="12">
    <location>
        <begin position="660"/>
        <end position="677"/>
    </location>
</feature>
<dbReference type="GO" id="GO:0031573">
    <property type="term" value="P:mitotic intra-S DNA damage checkpoint signaling"/>
    <property type="evidence" value="ECO:0007669"/>
    <property type="project" value="UniProtKB-ARBA"/>
</dbReference>
<dbReference type="FunFam" id="3.40.50.300:FF:000340">
    <property type="entry name" value="Bloom syndrome, RecQ helicase"/>
    <property type="match status" value="1"/>
</dbReference>
<dbReference type="SMART" id="SM00487">
    <property type="entry name" value="DEXDc"/>
    <property type="match status" value="1"/>
</dbReference>
<dbReference type="GO" id="GO:0016787">
    <property type="term" value="F:hydrolase activity"/>
    <property type="evidence" value="ECO:0007669"/>
    <property type="project" value="UniProtKB-KW"/>
</dbReference>
<evidence type="ECO:0000256" key="11">
    <source>
        <dbReference type="ARBA" id="ARBA00034808"/>
    </source>
</evidence>
<dbReference type="Proteomes" id="UP000767238">
    <property type="component" value="Unassembled WGS sequence"/>
</dbReference>
<dbReference type="CDD" id="cd17920">
    <property type="entry name" value="DEXHc_RecQ"/>
    <property type="match status" value="1"/>
</dbReference>
<dbReference type="InterPro" id="IPR001650">
    <property type="entry name" value="Helicase_C-like"/>
</dbReference>
<evidence type="ECO:0000256" key="12">
    <source>
        <dbReference type="SAM" id="MobiDB-lite"/>
    </source>
</evidence>
<evidence type="ECO:0000259" key="13">
    <source>
        <dbReference type="PROSITE" id="PS50967"/>
    </source>
</evidence>
<feature type="compositionally biased region" description="Acidic residues" evidence="12">
    <location>
        <begin position="207"/>
        <end position="226"/>
    </location>
</feature>
<dbReference type="InterPro" id="IPR002121">
    <property type="entry name" value="HRDC_dom"/>
</dbReference>
<dbReference type="SUPFAM" id="SSF47819">
    <property type="entry name" value="HRDC-like"/>
    <property type="match status" value="1"/>
</dbReference>
<dbReference type="InterPro" id="IPR018982">
    <property type="entry name" value="RQC_domain"/>
</dbReference>
<dbReference type="PANTHER" id="PTHR13710:SF153">
    <property type="entry name" value="RECQ-LIKE DNA HELICASE BLM"/>
    <property type="match status" value="1"/>
</dbReference>
<feature type="compositionally biased region" description="Polar residues" evidence="12">
    <location>
        <begin position="109"/>
        <end position="132"/>
    </location>
</feature>
<dbReference type="SMART" id="SM00490">
    <property type="entry name" value="HELICc"/>
    <property type="match status" value="1"/>
</dbReference>
<dbReference type="GO" id="GO:0031422">
    <property type="term" value="C:RecQ family helicase-topoisomerase III complex"/>
    <property type="evidence" value="ECO:0007669"/>
    <property type="project" value="UniProtKB-ARBA"/>
</dbReference>
<dbReference type="GO" id="GO:0005737">
    <property type="term" value="C:cytoplasm"/>
    <property type="evidence" value="ECO:0007669"/>
    <property type="project" value="TreeGrafter"/>
</dbReference>
<dbReference type="GO" id="GO:0005524">
    <property type="term" value="F:ATP binding"/>
    <property type="evidence" value="ECO:0007669"/>
    <property type="project" value="UniProtKB-KW"/>
</dbReference>
<sequence>MTKNNLREQLGWLLQEKPCIPKHSPSLPPIPLSSGPSSQTQLSQNVTGNVNSLPTRSSIQTTRPTTASTAVERERPNPIPRGEPSANMARLRAAASSSPTKLAPVSLPERSSQSNNRPAISKLSNRLDSYAQSPAACTAKSSTNMSRTTPALPFEVDTLDLTEDALPTPVRLLSHLKGQKRKSDEHRADTYNRSTSKAPRLETIQQPDDDDDDSFMSIDDLVDDEPIGPPPPYSTVAQSPAKRPAQAPVPSSSSTMGPPPQERRVKRQVVDSEDEDMEDVHDNIPEPNLPSPVKLKQQSVSPKKPLQTPALRRVAESPAVGSQSPGLAPLSSSEDALINKFLFWTQEDFESKLAEAGDRLAQATDDYMAAMESLELDEVPAHITDAYEQAGEVEETLKSLKSFKDRLDALDFEMKNISGLVRKALLARQKPTKEHEEMKQLKQRIRDTHTDILPLLQSLESAGLMSTFKKPAAVAVKSTQAVPRAKTEILRSPGPERIKQTQLPSGRNVESFPGVEDTPPRPTRRIKPEPDVEDPSVMEISPPRHFPERNVRPNNHNAPFTPSKRNNTTSTSHQTSTKPTTSTRDFAQPHRHSDKENYGVPDEFDEFEEEDESLFSNIMGTPPAQVVDDDETYDDEFGDDEDLMELATEFEDHSTFHGVSRQSNDRSATVQISNASKSRPKKATPVKRPKTLDEELGDFPWTKQVKSGLTKVFKLPGFRLNQANAINATLAGRHVFVLMPTGGGKSLCYQLPAIVKSGKTSGVTVVVSPLLSLMEDQVSHLRARGIQAFALTGNTTMDERREVTSTFTKPNVQEFVQLLYVTPEMLNKSGMMKTAFKDLHRKGKLARIVIDEAHCVSQWGHDFRPDYKELGMVLNEYPGVPIMALTATATENVKVDTIGNLGINGCDVFSQSFNRPNLRYYVYSKPKKSVLLDRIQEIIEDEHRNECGIIYCLSRKQCEDVAGELRARRIKAHHYHAGMEPEAKSKVQKDWQRGETKVIVATIAFGMGIDKPDVRFVIHHTIPKSLEGYYQETGRAGRDGAESDCYLFYGTHDLFTLRKMIDENESGSKEQKDRQHDMLRRVAQFCLNKTDCRRVQVLAYFAESFSKEDCNNACDNCNTTEELVQEDYTELGLAAVELVKEIASVRNVTLHQCLDLFRGTGRNLDPEDKKAENFGAGKDLDRENVDRLFGLLLAEDVIREFSVFNKSKFANQYIGLGPKRHMFGHGRGKQKLMLYVPVAAAGGKAPKRKPKVTTDTGVKASKAAKKGQQYPSTNISSPVQAGPSRKRGELTRNGYKRDTFIVEDPDEDEDYAQSEDEEDEDGYFEPLRTEATPRSRNQTRLGEPITRDEALHNLDEIHQDVIASFVQQAKEEMLLLMKRKQLRQQPFSDTMLREMAIKFPKTLDAMKGIRGIDPVKVDYHGTSLLPLIAQYKKHLDTMMQGSEDVPYDPNHATVIYIESDDEKDDDDDEFGYDGGFSSEPEGASQERSSYFKPNAEVEAFNARFSQSQAAPKAAVPPPNKRAARTGSGGAKFGGKKGAPRRPSYGKGKSAAGGAAKKRAPAAKKQSSIAAKYAYNDSGAGPSKRGGGGGGTSSGIGMMPL</sequence>
<dbReference type="Gene3D" id="1.10.150.80">
    <property type="entry name" value="HRDC domain"/>
    <property type="match status" value="1"/>
</dbReference>
<evidence type="ECO:0000256" key="2">
    <source>
        <dbReference type="ARBA" id="ARBA00005446"/>
    </source>
</evidence>
<keyword evidence="6" id="KW-0067">ATP-binding</keyword>
<keyword evidence="9" id="KW-0539">Nucleus</keyword>
<dbReference type="GO" id="GO:0009378">
    <property type="term" value="F:four-way junction helicase activity"/>
    <property type="evidence" value="ECO:0007669"/>
    <property type="project" value="TreeGrafter"/>
</dbReference>
<feature type="domain" description="Helicase ATP-binding" evidence="14">
    <location>
        <begin position="726"/>
        <end position="907"/>
    </location>
</feature>
<dbReference type="Pfam" id="PF00271">
    <property type="entry name" value="Helicase_C"/>
    <property type="match status" value="1"/>
</dbReference>
<dbReference type="Gene3D" id="3.40.50.300">
    <property type="entry name" value="P-loop containing nucleotide triphosphate hydrolases"/>
    <property type="match status" value="2"/>
</dbReference>
<dbReference type="GO" id="GO:0000724">
    <property type="term" value="P:double-strand break repair via homologous recombination"/>
    <property type="evidence" value="ECO:0007669"/>
    <property type="project" value="TreeGrafter"/>
</dbReference>
<dbReference type="PROSITE" id="PS50967">
    <property type="entry name" value="HRDC"/>
    <property type="match status" value="1"/>
</dbReference>
<feature type="compositionally biased region" description="Basic and acidic residues" evidence="12">
    <location>
        <begin position="587"/>
        <end position="597"/>
    </location>
</feature>
<feature type="region of interest" description="Disordered" evidence="12">
    <location>
        <begin position="1505"/>
        <end position="1600"/>
    </location>
</feature>
<dbReference type="PROSITE" id="PS00690">
    <property type="entry name" value="DEAH_ATP_HELICASE"/>
    <property type="match status" value="1"/>
</dbReference>
<dbReference type="FunFam" id="3.40.50.300:FF:000296">
    <property type="entry name" value="ATP-dependent DNA helicase RecQ"/>
    <property type="match status" value="1"/>
</dbReference>
<keyword evidence="8" id="KW-0413">Isomerase</keyword>
<keyword evidence="7" id="KW-0238">DNA-binding</keyword>
<dbReference type="InterPro" id="IPR011545">
    <property type="entry name" value="DEAD/DEAH_box_helicase_dom"/>
</dbReference>
<keyword evidence="4" id="KW-0378">Hydrolase</keyword>
<dbReference type="Pfam" id="PF09382">
    <property type="entry name" value="RQC"/>
    <property type="match status" value="1"/>
</dbReference>
<dbReference type="PROSITE" id="PS51194">
    <property type="entry name" value="HELICASE_CTER"/>
    <property type="match status" value="1"/>
</dbReference>
<evidence type="ECO:0000259" key="15">
    <source>
        <dbReference type="PROSITE" id="PS51194"/>
    </source>
</evidence>
<evidence type="ECO:0000256" key="1">
    <source>
        <dbReference type="ARBA" id="ARBA00004123"/>
    </source>
</evidence>
<feature type="compositionally biased region" description="Polar residues" evidence="12">
    <location>
        <begin position="1269"/>
        <end position="1279"/>
    </location>
</feature>
<dbReference type="InterPro" id="IPR014001">
    <property type="entry name" value="Helicase_ATP-bd"/>
</dbReference>
<feature type="region of interest" description="Disordered" evidence="12">
    <location>
        <begin position="1243"/>
        <end position="1343"/>
    </location>
</feature>
<dbReference type="EC" id="5.6.2.4" evidence="11"/>
<evidence type="ECO:0000256" key="8">
    <source>
        <dbReference type="ARBA" id="ARBA00023235"/>
    </source>
</evidence>
<dbReference type="GO" id="GO:0006260">
    <property type="term" value="P:DNA replication"/>
    <property type="evidence" value="ECO:0007669"/>
    <property type="project" value="InterPro"/>
</dbReference>
<dbReference type="PROSITE" id="PS51192">
    <property type="entry name" value="HELICASE_ATP_BIND_1"/>
    <property type="match status" value="1"/>
</dbReference>
<evidence type="ECO:0000259" key="14">
    <source>
        <dbReference type="PROSITE" id="PS51192"/>
    </source>
</evidence>
<gene>
    <name evidence="16" type="ORF">KCV03_g7064</name>
</gene>
<name>A0A9P8GCN0_AURME</name>